<feature type="non-terminal residue" evidence="1">
    <location>
        <position position="101"/>
    </location>
</feature>
<gene>
    <name evidence="1" type="ORF">X801_07622</name>
</gene>
<dbReference type="EMBL" id="KV897107">
    <property type="protein sequence ID" value="OON16564.1"/>
    <property type="molecule type" value="Genomic_DNA"/>
</dbReference>
<accession>A0A1S8WQ60</accession>
<dbReference type="Proteomes" id="UP000243686">
    <property type="component" value="Unassembled WGS sequence"/>
</dbReference>
<organism evidence="1 2">
    <name type="scientific">Opisthorchis viverrini</name>
    <name type="common">Southeast Asian liver fluke</name>
    <dbReference type="NCBI Taxonomy" id="6198"/>
    <lineage>
        <taxon>Eukaryota</taxon>
        <taxon>Metazoa</taxon>
        <taxon>Spiralia</taxon>
        <taxon>Lophotrochozoa</taxon>
        <taxon>Platyhelminthes</taxon>
        <taxon>Trematoda</taxon>
        <taxon>Digenea</taxon>
        <taxon>Opisthorchiida</taxon>
        <taxon>Opisthorchiata</taxon>
        <taxon>Opisthorchiidae</taxon>
        <taxon>Opisthorchis</taxon>
    </lineage>
</organism>
<dbReference type="AlphaFoldDB" id="A0A1S8WQ60"/>
<proteinExistence type="predicted"/>
<name>A0A1S8WQ60_OPIVI</name>
<reference evidence="1 2" key="1">
    <citation type="submission" date="2015-03" db="EMBL/GenBank/DDBJ databases">
        <title>Draft genome of the nematode, Opisthorchis viverrini.</title>
        <authorList>
            <person name="Mitreva M."/>
        </authorList>
    </citation>
    <scope>NUCLEOTIDE SEQUENCE [LARGE SCALE GENOMIC DNA]</scope>
    <source>
        <strain evidence="1">Khon Kaen</strain>
    </source>
</reference>
<evidence type="ECO:0000313" key="1">
    <source>
        <dbReference type="EMBL" id="OON16564.1"/>
    </source>
</evidence>
<protein>
    <submittedName>
        <fullName evidence="1">Uncharacterized protein</fullName>
    </submittedName>
</protein>
<evidence type="ECO:0000313" key="2">
    <source>
        <dbReference type="Proteomes" id="UP000243686"/>
    </source>
</evidence>
<sequence>MHVSWVGYVERNIWEVSARFSCCCRSVYAQLAFTNQLLNERPFPPSNEYSGAHSHTQNGVILKDHALKVENLRGIMELLYCKLTRRWIHGFVESSQSIGTY</sequence>
<keyword evidence="2" id="KW-1185">Reference proteome</keyword>